<keyword evidence="8" id="KW-0342">GTP-binding</keyword>
<evidence type="ECO:0008006" key="14">
    <source>
        <dbReference type="Google" id="ProtNLM"/>
    </source>
</evidence>
<dbReference type="FunFam" id="2.70.210.12:FF:000001">
    <property type="entry name" value="GTPase Obg"/>
    <property type="match status" value="1"/>
</dbReference>
<dbReference type="GO" id="GO:0000287">
    <property type="term" value="F:magnesium ion binding"/>
    <property type="evidence" value="ECO:0007669"/>
    <property type="project" value="InterPro"/>
</dbReference>
<keyword evidence="4" id="KW-0479">Metal-binding</keyword>
<dbReference type="InterPro" id="IPR045086">
    <property type="entry name" value="OBG_GTPase"/>
</dbReference>
<evidence type="ECO:0000256" key="7">
    <source>
        <dbReference type="ARBA" id="ARBA00022842"/>
    </source>
</evidence>
<dbReference type="Pfam" id="PF01018">
    <property type="entry name" value="GTP1_OBG"/>
    <property type="match status" value="1"/>
</dbReference>
<dbReference type="InterPro" id="IPR015349">
    <property type="entry name" value="OCT_dom"/>
</dbReference>
<dbReference type="InterPro" id="IPR014100">
    <property type="entry name" value="GTP-bd_Obg/CgtA"/>
</dbReference>
<evidence type="ECO:0000256" key="3">
    <source>
        <dbReference type="ARBA" id="ARBA00022490"/>
    </source>
</evidence>
<dbReference type="Gene3D" id="2.70.210.12">
    <property type="entry name" value="GTP1/OBG domain"/>
    <property type="match status" value="1"/>
</dbReference>
<comment type="cofactor">
    <cofactor evidence="1">
        <name>Mg(2+)</name>
        <dbReference type="ChEBI" id="CHEBI:18420"/>
    </cofactor>
</comment>
<dbReference type="NCBIfam" id="NF008954">
    <property type="entry name" value="PRK12296.1"/>
    <property type="match status" value="1"/>
</dbReference>
<dbReference type="PANTHER" id="PTHR11702">
    <property type="entry name" value="DEVELOPMENTALLY REGULATED GTP-BINDING PROTEIN-RELATED"/>
    <property type="match status" value="1"/>
</dbReference>
<evidence type="ECO:0000256" key="4">
    <source>
        <dbReference type="ARBA" id="ARBA00022723"/>
    </source>
</evidence>
<name>A0A381RKH5_9ZZZZ</name>
<keyword evidence="5" id="KW-0547">Nucleotide-binding</keyword>
<sequence>MSQFVDECGLNVRGGDGGAGAVSFRREAHVPKGGPDGGDGGDGGGVWMEADHNVASLLAFRDHPHRRAGSGTHGSGGKRHGRAAADLVVKVPEGTTVHDLYSGELLADLLHHGDRWLAAEAGQGGRGNAKFLSNRRRAPAFAEQGEEGEERWLRLELRLMADVALVGYPNVGKSTLISRISAAKPRIADYPFTTLEPNLGVVRPDGRPEFVVADIPGLIEGASEGRGLGHRFLRHVERARVLLMMVDLAPTAMEAPDRQVAVLLSELEAYRPELLDRPRLTVGSRSDVAEADVAFEGNRISAMTGEGLDPLVHRLADLAAEARVVPAERPAVVVHRPATEDVNVERGEDGTWEVTDRRVARVANLNDLTNPDALYYLHDRLKSMGVDRALARAGVRDGESVRIGRLEFTYEED</sequence>
<dbReference type="EMBL" id="UINC01002001">
    <property type="protein sequence ID" value="SUZ91744.1"/>
    <property type="molecule type" value="Genomic_DNA"/>
</dbReference>
<dbReference type="HAMAP" id="MF_01454">
    <property type="entry name" value="GTPase_Obg"/>
    <property type="match status" value="1"/>
</dbReference>
<dbReference type="PROSITE" id="PS51883">
    <property type="entry name" value="OBG"/>
    <property type="match status" value="1"/>
</dbReference>
<dbReference type="AlphaFoldDB" id="A0A381RKH5"/>
<evidence type="ECO:0000259" key="11">
    <source>
        <dbReference type="PROSITE" id="PS51881"/>
    </source>
</evidence>
<feature type="region of interest" description="Disordered" evidence="9">
    <location>
        <begin position="28"/>
        <end position="47"/>
    </location>
</feature>
<dbReference type="PROSITE" id="PS51710">
    <property type="entry name" value="G_OBG"/>
    <property type="match status" value="1"/>
</dbReference>
<keyword evidence="6" id="KW-0378">Hydrolase</keyword>
<dbReference type="NCBIfam" id="NF008956">
    <property type="entry name" value="PRK12299.1"/>
    <property type="match status" value="1"/>
</dbReference>
<organism evidence="13">
    <name type="scientific">marine metagenome</name>
    <dbReference type="NCBI Taxonomy" id="408172"/>
    <lineage>
        <taxon>unclassified sequences</taxon>
        <taxon>metagenomes</taxon>
        <taxon>ecological metagenomes</taxon>
    </lineage>
</organism>
<dbReference type="PRINTS" id="PR00326">
    <property type="entry name" value="GTP1OBG"/>
</dbReference>
<dbReference type="PROSITE" id="PS51881">
    <property type="entry name" value="OCT"/>
    <property type="match status" value="1"/>
</dbReference>
<evidence type="ECO:0000256" key="1">
    <source>
        <dbReference type="ARBA" id="ARBA00001946"/>
    </source>
</evidence>
<dbReference type="InterPro" id="IPR006074">
    <property type="entry name" value="GTP1-OBG_CS"/>
</dbReference>
<dbReference type="InterPro" id="IPR036726">
    <property type="entry name" value="GTP1_OBG_dom_sf"/>
</dbReference>
<dbReference type="InterPro" id="IPR027417">
    <property type="entry name" value="P-loop_NTPase"/>
</dbReference>
<keyword evidence="7" id="KW-0460">Magnesium</keyword>
<dbReference type="Gene3D" id="3.40.50.300">
    <property type="entry name" value="P-loop containing nucleotide triphosphate hydrolases"/>
    <property type="match status" value="1"/>
</dbReference>
<comment type="similarity">
    <text evidence="2">Belongs to the TRAFAC class OBG-HflX-like GTPase superfamily. OBG GTPase family.</text>
</comment>
<evidence type="ECO:0000313" key="13">
    <source>
        <dbReference type="EMBL" id="SUZ91744.1"/>
    </source>
</evidence>
<feature type="domain" description="OCT" evidence="11">
    <location>
        <begin position="334"/>
        <end position="412"/>
    </location>
</feature>
<evidence type="ECO:0000259" key="12">
    <source>
        <dbReference type="PROSITE" id="PS51883"/>
    </source>
</evidence>
<dbReference type="GO" id="GO:0005525">
    <property type="term" value="F:GTP binding"/>
    <property type="evidence" value="ECO:0007669"/>
    <property type="project" value="UniProtKB-KW"/>
</dbReference>
<dbReference type="SUPFAM" id="SSF102741">
    <property type="entry name" value="Obg GTP-binding protein C-terminal domain"/>
    <property type="match status" value="1"/>
</dbReference>
<feature type="domain" description="OBG-type G" evidence="10">
    <location>
        <begin position="161"/>
        <end position="413"/>
    </location>
</feature>
<keyword evidence="3" id="KW-0963">Cytoplasm</keyword>
<dbReference type="Pfam" id="PF09269">
    <property type="entry name" value="DUF1967"/>
    <property type="match status" value="1"/>
</dbReference>
<dbReference type="SUPFAM" id="SSF52540">
    <property type="entry name" value="P-loop containing nucleoside triphosphate hydrolases"/>
    <property type="match status" value="1"/>
</dbReference>
<dbReference type="PROSITE" id="PS00905">
    <property type="entry name" value="GTP1_OBG"/>
    <property type="match status" value="1"/>
</dbReference>
<dbReference type="GO" id="GO:0003924">
    <property type="term" value="F:GTPase activity"/>
    <property type="evidence" value="ECO:0007669"/>
    <property type="project" value="InterPro"/>
</dbReference>
<reference evidence="13" key="1">
    <citation type="submission" date="2018-05" db="EMBL/GenBank/DDBJ databases">
        <authorList>
            <person name="Lanie J.A."/>
            <person name="Ng W.-L."/>
            <person name="Kazmierczak K.M."/>
            <person name="Andrzejewski T.M."/>
            <person name="Davidsen T.M."/>
            <person name="Wayne K.J."/>
            <person name="Tettelin H."/>
            <person name="Glass J.I."/>
            <person name="Rusch D."/>
            <person name="Podicherti R."/>
            <person name="Tsui H.-C.T."/>
            <person name="Winkler M.E."/>
        </authorList>
    </citation>
    <scope>NUCLEOTIDE SEQUENCE</scope>
</reference>
<dbReference type="CDD" id="cd01898">
    <property type="entry name" value="Obg"/>
    <property type="match status" value="1"/>
</dbReference>
<proteinExistence type="inferred from homology"/>
<dbReference type="Pfam" id="PF01926">
    <property type="entry name" value="MMR_HSR1"/>
    <property type="match status" value="1"/>
</dbReference>
<evidence type="ECO:0000256" key="5">
    <source>
        <dbReference type="ARBA" id="ARBA00022741"/>
    </source>
</evidence>
<dbReference type="InterPro" id="IPR006073">
    <property type="entry name" value="GTP-bd"/>
</dbReference>
<dbReference type="NCBIfam" id="NF008955">
    <property type="entry name" value="PRK12297.1"/>
    <property type="match status" value="1"/>
</dbReference>
<dbReference type="NCBIfam" id="TIGR02729">
    <property type="entry name" value="Obg_CgtA"/>
    <property type="match status" value="1"/>
</dbReference>
<feature type="domain" description="Obg" evidence="12">
    <location>
        <begin position="2"/>
        <end position="160"/>
    </location>
</feature>
<dbReference type="InterPro" id="IPR036346">
    <property type="entry name" value="GTP-bd_prot_GTP1/OBG_C_sf"/>
</dbReference>
<dbReference type="NCBIfam" id="TIGR03595">
    <property type="entry name" value="Obg_CgtA_exten"/>
    <property type="match status" value="1"/>
</dbReference>
<evidence type="ECO:0000256" key="6">
    <source>
        <dbReference type="ARBA" id="ARBA00022801"/>
    </source>
</evidence>
<feature type="compositionally biased region" description="Gly residues" evidence="9">
    <location>
        <begin position="34"/>
        <end position="46"/>
    </location>
</feature>
<protein>
    <recommendedName>
        <fullName evidence="14">OBG-type G domain-containing protein</fullName>
    </recommendedName>
</protein>
<evidence type="ECO:0000256" key="2">
    <source>
        <dbReference type="ARBA" id="ARBA00007699"/>
    </source>
</evidence>
<dbReference type="PANTHER" id="PTHR11702:SF31">
    <property type="entry name" value="MITOCHONDRIAL RIBOSOME-ASSOCIATED GTPASE 2"/>
    <property type="match status" value="1"/>
</dbReference>
<dbReference type="InterPro" id="IPR031167">
    <property type="entry name" value="G_OBG"/>
</dbReference>
<dbReference type="SUPFAM" id="SSF82051">
    <property type="entry name" value="Obg GTP-binding protein N-terminal domain"/>
    <property type="match status" value="1"/>
</dbReference>
<evidence type="ECO:0000256" key="8">
    <source>
        <dbReference type="ARBA" id="ARBA00023134"/>
    </source>
</evidence>
<evidence type="ECO:0000256" key="9">
    <source>
        <dbReference type="SAM" id="MobiDB-lite"/>
    </source>
</evidence>
<gene>
    <name evidence="13" type="ORF">METZ01_LOCUS44598</name>
</gene>
<accession>A0A381RKH5</accession>
<dbReference type="InterPro" id="IPR006169">
    <property type="entry name" value="GTP1_OBG_dom"/>
</dbReference>
<dbReference type="Gene3D" id="3.30.300.350">
    <property type="entry name" value="GTP-binding protein OBG, C-terminal domain"/>
    <property type="match status" value="1"/>
</dbReference>
<evidence type="ECO:0000259" key="10">
    <source>
        <dbReference type="PROSITE" id="PS51710"/>
    </source>
</evidence>